<protein>
    <submittedName>
        <fullName evidence="9">Fungal-specific transcription factor domain-containing protein</fullName>
    </submittedName>
</protein>
<keyword evidence="4" id="KW-0238">DNA-binding</keyword>
<dbReference type="PANTHER" id="PTHR37534:SF11">
    <property type="entry name" value="ZN(II)2CYS6 TRANSCRIPTION FACTOR (EUROFUNG)"/>
    <property type="match status" value="1"/>
</dbReference>
<keyword evidence="2" id="KW-0862">Zinc</keyword>
<reference evidence="9" key="1">
    <citation type="journal article" date="2023" name="Mol. Phylogenet. Evol.">
        <title>Genome-scale phylogeny and comparative genomics of the fungal order Sordariales.</title>
        <authorList>
            <person name="Hensen N."/>
            <person name="Bonometti L."/>
            <person name="Westerberg I."/>
            <person name="Brannstrom I.O."/>
            <person name="Guillou S."/>
            <person name="Cros-Aarteil S."/>
            <person name="Calhoun S."/>
            <person name="Haridas S."/>
            <person name="Kuo A."/>
            <person name="Mondo S."/>
            <person name="Pangilinan J."/>
            <person name="Riley R."/>
            <person name="LaButti K."/>
            <person name="Andreopoulos B."/>
            <person name="Lipzen A."/>
            <person name="Chen C."/>
            <person name="Yan M."/>
            <person name="Daum C."/>
            <person name="Ng V."/>
            <person name="Clum A."/>
            <person name="Steindorff A."/>
            <person name="Ohm R.A."/>
            <person name="Martin F."/>
            <person name="Silar P."/>
            <person name="Natvig D.O."/>
            <person name="Lalanne C."/>
            <person name="Gautier V."/>
            <person name="Ament-Velasquez S.L."/>
            <person name="Kruys A."/>
            <person name="Hutchinson M.I."/>
            <person name="Powell A.J."/>
            <person name="Barry K."/>
            <person name="Miller A.N."/>
            <person name="Grigoriev I.V."/>
            <person name="Debuchy R."/>
            <person name="Gladieux P."/>
            <person name="Hiltunen Thoren M."/>
            <person name="Johannesson H."/>
        </authorList>
    </citation>
    <scope>NUCLEOTIDE SEQUENCE</scope>
    <source>
        <strain evidence="9">PSN243</strain>
    </source>
</reference>
<dbReference type="GO" id="GO:0008270">
    <property type="term" value="F:zinc ion binding"/>
    <property type="evidence" value="ECO:0007669"/>
    <property type="project" value="InterPro"/>
</dbReference>
<organism evidence="9 10">
    <name type="scientific">Podospora aff. communis PSN243</name>
    <dbReference type="NCBI Taxonomy" id="3040156"/>
    <lineage>
        <taxon>Eukaryota</taxon>
        <taxon>Fungi</taxon>
        <taxon>Dikarya</taxon>
        <taxon>Ascomycota</taxon>
        <taxon>Pezizomycotina</taxon>
        <taxon>Sordariomycetes</taxon>
        <taxon>Sordariomycetidae</taxon>
        <taxon>Sordariales</taxon>
        <taxon>Podosporaceae</taxon>
        <taxon>Podospora</taxon>
    </lineage>
</organism>
<accession>A0AAV9GMF7</accession>
<dbReference type="SUPFAM" id="SSF57701">
    <property type="entry name" value="Zn2/Cys6 DNA-binding domain"/>
    <property type="match status" value="1"/>
</dbReference>
<dbReference type="SMART" id="SM00066">
    <property type="entry name" value="GAL4"/>
    <property type="match status" value="1"/>
</dbReference>
<evidence type="ECO:0000256" key="5">
    <source>
        <dbReference type="ARBA" id="ARBA00023163"/>
    </source>
</evidence>
<proteinExistence type="predicted"/>
<keyword evidence="3" id="KW-0805">Transcription regulation</keyword>
<evidence type="ECO:0000313" key="10">
    <source>
        <dbReference type="Proteomes" id="UP001321760"/>
    </source>
</evidence>
<dbReference type="PROSITE" id="PS50048">
    <property type="entry name" value="ZN2_CY6_FUNGAL_2"/>
    <property type="match status" value="1"/>
</dbReference>
<feature type="compositionally biased region" description="Basic and acidic residues" evidence="7">
    <location>
        <begin position="115"/>
        <end position="129"/>
    </location>
</feature>
<sequence>MKNKQKSRSGCRTCKLRRLRCDETKPSCRNCTQKNLECPGYQQRLQWSTKHERPWNATTSGPENFDQLVTAASEVISKTGAESSRSPTAGVTSSPSPGPRSDTSSDDAGTMVPFIKRDESPGTETNLRDVPDISVSQPVVDIPSFLIEHWFKSVCGSWSALDSNANPYRTLTHQLWSTSTPVFYALQAISAASLVERLPAVIRDTARAAPTMATEAIRKELVDFFTGKNTKFPSELLLALFCMSSSMAWLESRELGLQYLRQARRVLKTLETWELGAKERQLFEFFKGCLIYEEMLRSVVSQDELDLNNMLSWPEPPQTALIKAVPHPWSGVSTDVFRLFGKAVALCRRSRTRWRHNDGTSFKALQGAMKDIEEATLVEEALLAINAEPPNVIQLPIRDRDLHNTTEAYRLSSLLQLYESFPDLVTKRMPNLADADGETVWNTWVTPLALHITAILQQLPVSSMRCIQPLICLCAGSGLRFESKAPMAAGHQSYLLNAEAGGMSPPQLPTPCSISPEPEPPLLDPAITPNSIKISQARRFLMDRLEQLEISLPPKPIDVAKQLIRAVWSAYDEEIGTPRRTHWLDVMSNTGLHSIFG</sequence>
<dbReference type="GO" id="GO:0045944">
    <property type="term" value="P:positive regulation of transcription by RNA polymerase II"/>
    <property type="evidence" value="ECO:0007669"/>
    <property type="project" value="TreeGrafter"/>
</dbReference>
<comment type="caution">
    <text evidence="9">The sequence shown here is derived from an EMBL/GenBank/DDBJ whole genome shotgun (WGS) entry which is preliminary data.</text>
</comment>
<dbReference type="GO" id="GO:0000976">
    <property type="term" value="F:transcription cis-regulatory region binding"/>
    <property type="evidence" value="ECO:0007669"/>
    <property type="project" value="TreeGrafter"/>
</dbReference>
<dbReference type="InterPro" id="IPR001138">
    <property type="entry name" value="Zn2Cys6_DnaBD"/>
</dbReference>
<evidence type="ECO:0000256" key="6">
    <source>
        <dbReference type="ARBA" id="ARBA00023242"/>
    </source>
</evidence>
<dbReference type="Pfam" id="PF00172">
    <property type="entry name" value="Zn_clus"/>
    <property type="match status" value="1"/>
</dbReference>
<dbReference type="GO" id="GO:0005634">
    <property type="term" value="C:nucleus"/>
    <property type="evidence" value="ECO:0007669"/>
    <property type="project" value="UniProtKB-SubCell"/>
</dbReference>
<keyword evidence="5" id="KW-0804">Transcription</keyword>
<evidence type="ECO:0000313" key="9">
    <source>
        <dbReference type="EMBL" id="KAK4448483.1"/>
    </source>
</evidence>
<dbReference type="PANTHER" id="PTHR37534">
    <property type="entry name" value="TRANSCRIPTIONAL ACTIVATOR PROTEIN UGA3"/>
    <property type="match status" value="1"/>
</dbReference>
<evidence type="ECO:0000256" key="2">
    <source>
        <dbReference type="ARBA" id="ARBA00022833"/>
    </source>
</evidence>
<dbReference type="Proteomes" id="UP001321760">
    <property type="component" value="Unassembled WGS sequence"/>
</dbReference>
<dbReference type="EMBL" id="MU865943">
    <property type="protein sequence ID" value="KAK4448483.1"/>
    <property type="molecule type" value="Genomic_DNA"/>
</dbReference>
<dbReference type="AlphaFoldDB" id="A0AAV9GMF7"/>
<feature type="compositionally biased region" description="Polar residues" evidence="7">
    <location>
        <begin position="80"/>
        <end position="95"/>
    </location>
</feature>
<gene>
    <name evidence="9" type="ORF">QBC34DRAFT_113959</name>
</gene>
<evidence type="ECO:0000256" key="4">
    <source>
        <dbReference type="ARBA" id="ARBA00023125"/>
    </source>
</evidence>
<dbReference type="GO" id="GO:0000981">
    <property type="term" value="F:DNA-binding transcription factor activity, RNA polymerase II-specific"/>
    <property type="evidence" value="ECO:0007669"/>
    <property type="project" value="InterPro"/>
</dbReference>
<keyword evidence="6" id="KW-0539">Nucleus</keyword>
<dbReference type="CDD" id="cd00067">
    <property type="entry name" value="GAL4"/>
    <property type="match status" value="1"/>
</dbReference>
<keyword evidence="10" id="KW-1185">Reference proteome</keyword>
<feature type="region of interest" description="Disordered" evidence="7">
    <location>
        <begin position="78"/>
        <end position="129"/>
    </location>
</feature>
<reference evidence="9" key="2">
    <citation type="submission" date="2023-05" db="EMBL/GenBank/DDBJ databases">
        <authorList>
            <consortium name="Lawrence Berkeley National Laboratory"/>
            <person name="Steindorff A."/>
            <person name="Hensen N."/>
            <person name="Bonometti L."/>
            <person name="Westerberg I."/>
            <person name="Brannstrom I.O."/>
            <person name="Guillou S."/>
            <person name="Cros-Aarteil S."/>
            <person name="Calhoun S."/>
            <person name="Haridas S."/>
            <person name="Kuo A."/>
            <person name="Mondo S."/>
            <person name="Pangilinan J."/>
            <person name="Riley R."/>
            <person name="Labutti K."/>
            <person name="Andreopoulos B."/>
            <person name="Lipzen A."/>
            <person name="Chen C."/>
            <person name="Yanf M."/>
            <person name="Daum C."/>
            <person name="Ng V."/>
            <person name="Clum A."/>
            <person name="Ohm R."/>
            <person name="Martin F."/>
            <person name="Silar P."/>
            <person name="Natvig D."/>
            <person name="Lalanne C."/>
            <person name="Gautier V."/>
            <person name="Ament-Velasquez S.L."/>
            <person name="Kruys A."/>
            <person name="Hutchinson M.I."/>
            <person name="Powell A.J."/>
            <person name="Barry K."/>
            <person name="Miller A.N."/>
            <person name="Grigoriev I.V."/>
            <person name="Debuchy R."/>
            <person name="Gladieux P."/>
            <person name="Thoren M.H."/>
            <person name="Johannesson H."/>
        </authorList>
    </citation>
    <scope>NUCLEOTIDE SEQUENCE</scope>
    <source>
        <strain evidence="9">PSN243</strain>
    </source>
</reference>
<dbReference type="Pfam" id="PF11951">
    <property type="entry name" value="Fungal_trans_2"/>
    <property type="match status" value="1"/>
</dbReference>
<dbReference type="PROSITE" id="PS00463">
    <property type="entry name" value="ZN2_CY6_FUNGAL_1"/>
    <property type="match status" value="1"/>
</dbReference>
<evidence type="ECO:0000259" key="8">
    <source>
        <dbReference type="PROSITE" id="PS50048"/>
    </source>
</evidence>
<dbReference type="InterPro" id="IPR021858">
    <property type="entry name" value="Fun_TF"/>
</dbReference>
<evidence type="ECO:0000256" key="3">
    <source>
        <dbReference type="ARBA" id="ARBA00023015"/>
    </source>
</evidence>
<dbReference type="Gene3D" id="4.10.240.10">
    <property type="entry name" value="Zn(2)-C6 fungal-type DNA-binding domain"/>
    <property type="match status" value="1"/>
</dbReference>
<evidence type="ECO:0000256" key="1">
    <source>
        <dbReference type="ARBA" id="ARBA00004123"/>
    </source>
</evidence>
<comment type="subcellular location">
    <subcellularLocation>
        <location evidence="1">Nucleus</location>
    </subcellularLocation>
</comment>
<name>A0AAV9GMF7_9PEZI</name>
<dbReference type="InterPro" id="IPR036864">
    <property type="entry name" value="Zn2-C6_fun-type_DNA-bd_sf"/>
</dbReference>
<evidence type="ECO:0000256" key="7">
    <source>
        <dbReference type="SAM" id="MobiDB-lite"/>
    </source>
</evidence>
<feature type="domain" description="Zn(2)-C6 fungal-type" evidence="8">
    <location>
        <begin position="10"/>
        <end position="38"/>
    </location>
</feature>